<comment type="caution">
    <text evidence="2">The sequence shown here is derived from an EMBL/GenBank/DDBJ whole genome shotgun (WGS) entry which is preliminary data.</text>
</comment>
<evidence type="ECO:0000313" key="2">
    <source>
        <dbReference type="EMBL" id="NVN46937.1"/>
    </source>
</evidence>
<keyword evidence="1" id="KW-0472">Membrane</keyword>
<dbReference type="EMBL" id="JABXXV010000004">
    <property type="protein sequence ID" value="NVN46937.1"/>
    <property type="molecule type" value="Genomic_DNA"/>
</dbReference>
<feature type="transmembrane region" description="Helical" evidence="1">
    <location>
        <begin position="38"/>
        <end position="57"/>
    </location>
</feature>
<proteinExistence type="predicted"/>
<keyword evidence="3" id="KW-1185">Reference proteome</keyword>
<protein>
    <submittedName>
        <fullName evidence="2">Uncharacterized protein</fullName>
    </submittedName>
</protein>
<accession>A0ABX2P723</accession>
<evidence type="ECO:0000256" key="1">
    <source>
        <dbReference type="SAM" id="Phobius"/>
    </source>
</evidence>
<organism evidence="2 3">
    <name type="scientific">Asaia spathodeae</name>
    <dbReference type="NCBI Taxonomy" id="657016"/>
    <lineage>
        <taxon>Bacteria</taxon>
        <taxon>Pseudomonadati</taxon>
        <taxon>Pseudomonadota</taxon>
        <taxon>Alphaproteobacteria</taxon>
        <taxon>Acetobacterales</taxon>
        <taxon>Acetobacteraceae</taxon>
        <taxon>Asaia</taxon>
    </lineage>
</organism>
<reference evidence="2 3" key="1">
    <citation type="submission" date="2020-06" db="EMBL/GenBank/DDBJ databases">
        <title>Synonyms of Asaia species.</title>
        <authorList>
            <person name="Sombolestani A."/>
        </authorList>
    </citation>
    <scope>NUCLEOTIDE SEQUENCE [LARGE SCALE GENOMIC DNA]</scope>
    <source>
        <strain evidence="2 3">LMG 27047</strain>
    </source>
</reference>
<dbReference type="RefSeq" id="WP_267310044.1">
    <property type="nucleotide sequence ID" value="NZ_JABXXU010000006.1"/>
</dbReference>
<gene>
    <name evidence="2" type="ORF">HW542_08975</name>
</gene>
<evidence type="ECO:0000313" key="3">
    <source>
        <dbReference type="Proteomes" id="UP001516351"/>
    </source>
</evidence>
<sequence length="70" mass="7569">MLKNSIFILAALCVWAISSALGIFSPYGTTVLSDLLDMLGEGLFIGGLLFMFARMAIGMVKSQSSRRSLH</sequence>
<keyword evidence="1" id="KW-1133">Transmembrane helix</keyword>
<name>A0ABX2P723_9PROT</name>
<keyword evidence="1" id="KW-0812">Transmembrane</keyword>
<dbReference type="Proteomes" id="UP001516351">
    <property type="component" value="Unassembled WGS sequence"/>
</dbReference>